<keyword evidence="3" id="KW-1185">Reference proteome</keyword>
<dbReference type="Gene3D" id="3.40.50.1820">
    <property type="entry name" value="alpha/beta hydrolase"/>
    <property type="match status" value="1"/>
</dbReference>
<accession>A0A3A1P3K8</accession>
<feature type="region of interest" description="Disordered" evidence="1">
    <location>
        <begin position="1"/>
        <end position="22"/>
    </location>
</feature>
<dbReference type="InterPro" id="IPR029058">
    <property type="entry name" value="AB_hydrolase_fold"/>
</dbReference>
<gene>
    <name evidence="2" type="ORF">D2V17_10415</name>
</gene>
<organism evidence="2 3">
    <name type="scientific">Aurantiacibacter xanthus</name>
    <dbReference type="NCBI Taxonomy" id="1784712"/>
    <lineage>
        <taxon>Bacteria</taxon>
        <taxon>Pseudomonadati</taxon>
        <taxon>Pseudomonadota</taxon>
        <taxon>Alphaproteobacteria</taxon>
        <taxon>Sphingomonadales</taxon>
        <taxon>Erythrobacteraceae</taxon>
        <taxon>Aurantiacibacter</taxon>
    </lineage>
</organism>
<sequence length="287" mass="30141">MIAAGAAAHNGEHGGSGPYAAISEVDPSLPGHVIFRPATLPRPTAQPLGVLVWGNGACSDNPAPHAAHLLEIASHGYLVIASGYEPEEAERRAQARPPRKEGELPTQPTTAQDMIDGIDWAFAQNGMASSKYRGLLDLSAVAAAGHSCGGIQALEVGTDPRVQTVIGNNTGILADGDPRIPGMMLEKAHLAKLTHPILYVQGGEEDIAYANGMDDYRRIDHVPAAIVNLPVGHGGTFGEPYGGAAASISVDWLDWRLRGDEAAGRTFVGANCRLCLVPGWDYESKGF</sequence>
<proteinExistence type="predicted"/>
<evidence type="ECO:0000313" key="3">
    <source>
        <dbReference type="Proteomes" id="UP000265366"/>
    </source>
</evidence>
<feature type="compositionally biased region" description="Basic and acidic residues" evidence="1">
    <location>
        <begin position="89"/>
        <end position="103"/>
    </location>
</feature>
<dbReference type="EMBL" id="QXFM01000095">
    <property type="protein sequence ID" value="RIV85528.1"/>
    <property type="molecule type" value="Genomic_DNA"/>
</dbReference>
<dbReference type="AlphaFoldDB" id="A0A3A1P3K8"/>
<comment type="caution">
    <text evidence="2">The sequence shown here is derived from an EMBL/GenBank/DDBJ whole genome shotgun (WGS) entry which is preliminary data.</text>
</comment>
<evidence type="ECO:0000313" key="2">
    <source>
        <dbReference type="EMBL" id="RIV85528.1"/>
    </source>
</evidence>
<dbReference type="Proteomes" id="UP000265366">
    <property type="component" value="Unassembled WGS sequence"/>
</dbReference>
<dbReference type="OrthoDB" id="9812672at2"/>
<dbReference type="SUPFAM" id="SSF53474">
    <property type="entry name" value="alpha/beta-Hydrolases"/>
    <property type="match status" value="1"/>
</dbReference>
<dbReference type="PANTHER" id="PTHR33428:SF14">
    <property type="entry name" value="CARBOXYLESTERASE TYPE B DOMAIN-CONTAINING PROTEIN"/>
    <property type="match status" value="1"/>
</dbReference>
<reference evidence="2 3" key="1">
    <citation type="submission" date="2018-08" db="EMBL/GenBank/DDBJ databases">
        <title>Erythrobacter zhengii sp.nov., a bacterium isolated from deep-sea sediment.</title>
        <authorList>
            <person name="Fang C."/>
            <person name="Wu Y.-H."/>
            <person name="Sun C."/>
            <person name="Wang H."/>
            <person name="Cheng H."/>
            <person name="Meng F.-X."/>
            <person name="Wang C.-S."/>
            <person name="Xu X.-W."/>
        </authorList>
    </citation>
    <scope>NUCLEOTIDE SEQUENCE [LARGE SCALE GENOMIC DNA]</scope>
    <source>
        <strain evidence="2 3">CCTCC AB 2015396</strain>
    </source>
</reference>
<dbReference type="PANTHER" id="PTHR33428">
    <property type="entry name" value="CHLOROPHYLLASE-2, CHLOROPLASTIC"/>
    <property type="match status" value="1"/>
</dbReference>
<feature type="region of interest" description="Disordered" evidence="1">
    <location>
        <begin position="88"/>
        <end position="111"/>
    </location>
</feature>
<protein>
    <recommendedName>
        <fullName evidence="4">Alpha/beta hydrolase</fullName>
    </recommendedName>
</protein>
<evidence type="ECO:0008006" key="4">
    <source>
        <dbReference type="Google" id="ProtNLM"/>
    </source>
</evidence>
<name>A0A3A1P3K8_9SPHN</name>
<evidence type="ECO:0000256" key="1">
    <source>
        <dbReference type="SAM" id="MobiDB-lite"/>
    </source>
</evidence>